<comment type="caution">
    <text evidence="1">The sequence shown here is derived from an EMBL/GenBank/DDBJ whole genome shotgun (WGS) entry which is preliminary data.</text>
</comment>
<dbReference type="Proteomes" id="UP001054945">
    <property type="component" value="Unassembled WGS sequence"/>
</dbReference>
<keyword evidence="2" id="KW-1185">Reference proteome</keyword>
<dbReference type="AlphaFoldDB" id="A0AAV4UEC9"/>
<sequence>MIITVCVCRVMSDVSAREKCEELLPQCKCSEGLWIGPTLTCRNVSDFEAFNDILTNGSVYEANTTFYITLSGNTVLPKGSSGD</sequence>
<dbReference type="EMBL" id="BPLR01012733">
    <property type="protein sequence ID" value="GIY56128.1"/>
    <property type="molecule type" value="Genomic_DNA"/>
</dbReference>
<reference evidence="1 2" key="1">
    <citation type="submission" date="2021-06" db="EMBL/GenBank/DDBJ databases">
        <title>Caerostris extrusa draft genome.</title>
        <authorList>
            <person name="Kono N."/>
            <person name="Arakawa K."/>
        </authorList>
    </citation>
    <scope>NUCLEOTIDE SEQUENCE [LARGE SCALE GENOMIC DNA]</scope>
</reference>
<protein>
    <submittedName>
        <fullName evidence="1">Uncharacterized protein</fullName>
    </submittedName>
</protein>
<evidence type="ECO:0000313" key="1">
    <source>
        <dbReference type="EMBL" id="GIY56128.1"/>
    </source>
</evidence>
<name>A0AAV4UEC9_CAEEX</name>
<gene>
    <name evidence="1" type="ORF">CEXT_290311</name>
</gene>
<proteinExistence type="predicted"/>
<organism evidence="1 2">
    <name type="scientific">Caerostris extrusa</name>
    <name type="common">Bark spider</name>
    <name type="synonym">Caerostris bankana</name>
    <dbReference type="NCBI Taxonomy" id="172846"/>
    <lineage>
        <taxon>Eukaryota</taxon>
        <taxon>Metazoa</taxon>
        <taxon>Ecdysozoa</taxon>
        <taxon>Arthropoda</taxon>
        <taxon>Chelicerata</taxon>
        <taxon>Arachnida</taxon>
        <taxon>Araneae</taxon>
        <taxon>Araneomorphae</taxon>
        <taxon>Entelegynae</taxon>
        <taxon>Araneoidea</taxon>
        <taxon>Araneidae</taxon>
        <taxon>Caerostris</taxon>
    </lineage>
</organism>
<evidence type="ECO:0000313" key="2">
    <source>
        <dbReference type="Proteomes" id="UP001054945"/>
    </source>
</evidence>
<accession>A0AAV4UEC9</accession>